<dbReference type="InParanoid" id="A0A067QL57"/>
<keyword evidence="3" id="KW-1185">Reference proteome</keyword>
<reference evidence="2 3" key="1">
    <citation type="journal article" date="2014" name="Nat. Commun.">
        <title>Molecular traces of alternative social organization in a termite genome.</title>
        <authorList>
            <person name="Terrapon N."/>
            <person name="Li C."/>
            <person name="Robertson H.M."/>
            <person name="Ji L."/>
            <person name="Meng X."/>
            <person name="Booth W."/>
            <person name="Chen Z."/>
            <person name="Childers C.P."/>
            <person name="Glastad K.M."/>
            <person name="Gokhale K."/>
            <person name="Gowin J."/>
            <person name="Gronenberg W."/>
            <person name="Hermansen R.A."/>
            <person name="Hu H."/>
            <person name="Hunt B.G."/>
            <person name="Huylmans A.K."/>
            <person name="Khalil S.M."/>
            <person name="Mitchell R.D."/>
            <person name="Munoz-Torres M.C."/>
            <person name="Mustard J.A."/>
            <person name="Pan H."/>
            <person name="Reese J.T."/>
            <person name="Scharf M.E."/>
            <person name="Sun F."/>
            <person name="Vogel H."/>
            <person name="Xiao J."/>
            <person name="Yang W."/>
            <person name="Yang Z."/>
            <person name="Yang Z."/>
            <person name="Zhou J."/>
            <person name="Zhu J."/>
            <person name="Brent C.S."/>
            <person name="Elsik C.G."/>
            <person name="Goodisman M.A."/>
            <person name="Liberles D.A."/>
            <person name="Roe R.M."/>
            <person name="Vargo E.L."/>
            <person name="Vilcinskas A."/>
            <person name="Wang J."/>
            <person name="Bornberg-Bauer E."/>
            <person name="Korb J."/>
            <person name="Zhang G."/>
            <person name="Liebig J."/>
        </authorList>
    </citation>
    <scope>NUCLEOTIDE SEQUENCE [LARGE SCALE GENOMIC DNA]</scope>
    <source>
        <tissue evidence="2">Whole organism</tissue>
    </source>
</reference>
<dbReference type="AlphaFoldDB" id="A0A067QL57"/>
<feature type="compositionally biased region" description="Basic and acidic residues" evidence="1">
    <location>
        <begin position="693"/>
        <end position="702"/>
    </location>
</feature>
<feature type="compositionally biased region" description="Low complexity" evidence="1">
    <location>
        <begin position="391"/>
        <end position="405"/>
    </location>
</feature>
<feature type="region of interest" description="Disordered" evidence="1">
    <location>
        <begin position="39"/>
        <end position="81"/>
    </location>
</feature>
<feature type="compositionally biased region" description="Low complexity" evidence="1">
    <location>
        <begin position="660"/>
        <end position="678"/>
    </location>
</feature>
<protein>
    <submittedName>
        <fullName evidence="2">Uncharacterized protein</fullName>
    </submittedName>
</protein>
<feature type="compositionally biased region" description="Basic and acidic residues" evidence="1">
    <location>
        <begin position="1031"/>
        <end position="1047"/>
    </location>
</feature>
<evidence type="ECO:0000256" key="1">
    <source>
        <dbReference type="SAM" id="MobiDB-lite"/>
    </source>
</evidence>
<gene>
    <name evidence="2" type="ORF">L798_00601</name>
</gene>
<feature type="compositionally biased region" description="Polar residues" evidence="1">
    <location>
        <begin position="43"/>
        <end position="63"/>
    </location>
</feature>
<dbReference type="EMBL" id="KK853217">
    <property type="protein sequence ID" value="KDR09761.1"/>
    <property type="molecule type" value="Genomic_DNA"/>
</dbReference>
<sequence>MTVAEGVVIEQESKMALFEKLNKSDDDDEEEDLEALRRAALQTLGSNKPAANSSSSVNNTLHLPQQIPVPGPGPGRVYRGGMVRSRLGRNPVFQRHRLNSNLIAIVPMSNEPSPRSDTSPNQKTERAMLVATSTGPKLELPQHRYCKVETDQENKGGGPVVSTKFSRYEDSNSHSSADESEDENGTSDKVSLGSGVTAELDNDPDVLMVAVDDEEDSLEKLMNELEQEMNRSDANVHMNSNVKSSSDQQKQKKTLAAKTKRNICDTIKSHKSQGGVSTSEVVPVLSNSSNQKTKQSSHSGSLECTKDMSASASQINVSSSSISIQYKDNILHERDRNAKSGSIPQKSHTSPKPVAMLRKQLSPISSRKSRSRSISPHSCSTSLPKGRRCGSRSPRSRFSYSPVRNRSPRSRYSRSPVYLSRSRSRSPMRPLKSPRKRYSRSPQPWHKPISNHASRFSTQRQSPRPRRPISPRQSPSWLNRMSPHRSPESKWWASPHRSLSPRLRRSSLSPPPKRLISPRARSSVSPRRPLTPLRRKMSPSPARRNPSPPRRYSPLRRNPSPPRGRYSRSLSRSPTRFISRGKSPPGSRPLHHGSPLTPKRRVSRSPSVRRRLSHSPYNRLAPKHSPSIRKLSPWSPRRQPLNQRTSPAVRRYSASPSGKQRSPSPYRRQRRQSNSPNRIPAVSRLPPRTHWSPVRDLHRPSQESRLNNIHTRSQSPPLLPHLHPDPNIHRGHSPRHSRSPLHRSHSHTSSISLSPSPERGTINNIHRYKSPLRLHVAEYRNHAVAGLQSSKEGNNVRLRNLPSPVPVPGKKPLKTRSSKRKEPRRKRDRSKEYTKKDSDEKSKEELRSVAGESNPVLDSSAVKNSVQISDTLVSGSNVAVLEARRRKFESAGPVKPDGKKICLRTTQPQQQMQLQKEQDRKMTRQTPPKHMPEVNDKEAVTAIMTLDDSAPLETGEDIDEPYLELQSADLWSSEESDSDNEARFKSSARIQVAESEKVEVPFTKPLGQTKPVVRKEEVLTKRKKSSSRKTSSGDKVYEDAKMKKGLENVRSQVGDSQQKIKKGTGKQHQCEKEVQNKAEGAANNSNTVDSKLKHSTGDGNNDAVEELVARSREGDLRAELSRRRAERLTKAGSLHESLPARLLQSAFEGVVGKKGIKRIEREDKSIGGKRTESKKEKNDVRRVLVLKRPAVTERRVASISVTIPKESKHELNVDSPPTRIPIRLRLGRPTPGSPPEDRLMPRRRNRKVKLKRNVMLGPRPDDKYILKRKNSKKVMIVSS</sequence>
<feature type="region of interest" description="Disordered" evidence="1">
    <location>
        <begin position="229"/>
        <end position="319"/>
    </location>
</feature>
<feature type="compositionally biased region" description="Polar residues" evidence="1">
    <location>
        <begin position="703"/>
        <end position="715"/>
    </location>
</feature>
<name>A0A067QL57_ZOONE</name>
<feature type="compositionally biased region" description="Low complexity" evidence="1">
    <location>
        <begin position="286"/>
        <end position="299"/>
    </location>
</feature>
<feature type="compositionally biased region" description="Basic residues" evidence="1">
    <location>
        <begin position="422"/>
        <end position="439"/>
    </location>
</feature>
<feature type="compositionally biased region" description="Polar residues" evidence="1">
    <location>
        <begin position="339"/>
        <end position="350"/>
    </location>
</feature>
<feature type="compositionally biased region" description="Basic residues" evidence="1">
    <location>
        <begin position="598"/>
        <end position="613"/>
    </location>
</feature>
<feature type="region of interest" description="Disordered" evidence="1">
    <location>
        <begin position="785"/>
        <end position="858"/>
    </location>
</feature>
<evidence type="ECO:0000313" key="2">
    <source>
        <dbReference type="EMBL" id="KDR09761.1"/>
    </source>
</evidence>
<feature type="region of interest" description="Disordered" evidence="1">
    <location>
        <begin position="147"/>
        <end position="204"/>
    </location>
</feature>
<feature type="compositionally biased region" description="Low complexity" evidence="1">
    <location>
        <begin position="747"/>
        <end position="756"/>
    </location>
</feature>
<feature type="region of interest" description="Disordered" evidence="1">
    <location>
        <begin position="1208"/>
        <end position="1244"/>
    </location>
</feature>
<dbReference type="eggNOG" id="ENOG502SFC2">
    <property type="taxonomic scope" value="Eukaryota"/>
</dbReference>
<dbReference type="OMA" id="YEDSNSH"/>
<dbReference type="Proteomes" id="UP000027135">
    <property type="component" value="Unassembled WGS sequence"/>
</dbReference>
<accession>A0A067QL57</accession>
<feature type="compositionally biased region" description="Basic residues" evidence="1">
    <location>
        <begin position="811"/>
        <end position="828"/>
    </location>
</feature>
<proteinExistence type="predicted"/>
<dbReference type="STRING" id="136037.A0A067QL57"/>
<feature type="region of interest" description="Disordered" evidence="1">
    <location>
        <begin position="334"/>
        <end position="763"/>
    </location>
</feature>
<organism evidence="2 3">
    <name type="scientific">Zootermopsis nevadensis</name>
    <name type="common">Dampwood termite</name>
    <dbReference type="NCBI Taxonomy" id="136037"/>
    <lineage>
        <taxon>Eukaryota</taxon>
        <taxon>Metazoa</taxon>
        <taxon>Ecdysozoa</taxon>
        <taxon>Arthropoda</taxon>
        <taxon>Hexapoda</taxon>
        <taxon>Insecta</taxon>
        <taxon>Pterygota</taxon>
        <taxon>Neoptera</taxon>
        <taxon>Polyneoptera</taxon>
        <taxon>Dictyoptera</taxon>
        <taxon>Blattodea</taxon>
        <taxon>Blattoidea</taxon>
        <taxon>Termitoidae</taxon>
        <taxon>Termopsidae</taxon>
        <taxon>Zootermopsis</taxon>
    </lineage>
</organism>
<feature type="compositionally biased region" description="Basic and acidic residues" evidence="1">
    <location>
        <begin position="1107"/>
        <end position="1119"/>
    </location>
</feature>
<evidence type="ECO:0000313" key="3">
    <source>
        <dbReference type="Proteomes" id="UP000027135"/>
    </source>
</evidence>
<feature type="compositionally biased region" description="Basic residues" evidence="1">
    <location>
        <begin position="251"/>
        <end position="261"/>
    </location>
</feature>
<feature type="compositionally biased region" description="Low complexity" evidence="1">
    <location>
        <begin position="362"/>
        <end position="382"/>
    </location>
</feature>
<feature type="compositionally biased region" description="Basic and acidic residues" evidence="1">
    <location>
        <begin position="829"/>
        <end position="847"/>
    </location>
</feature>
<feature type="region of interest" description="Disordered" evidence="1">
    <location>
        <begin position="1002"/>
        <end position="1119"/>
    </location>
</feature>
<feature type="region of interest" description="Disordered" evidence="1">
    <location>
        <begin position="890"/>
        <end position="936"/>
    </location>
</feature>
<feature type="compositionally biased region" description="Low complexity" evidence="1">
    <location>
        <begin position="309"/>
        <end position="319"/>
    </location>
</feature>
<feature type="region of interest" description="Disordered" evidence="1">
    <location>
        <begin position="951"/>
        <end position="987"/>
    </location>
</feature>
<feature type="compositionally biased region" description="Low complexity" evidence="1">
    <location>
        <begin position="514"/>
        <end position="528"/>
    </location>
</feature>
<feature type="compositionally biased region" description="Basic residues" evidence="1">
    <location>
        <begin position="729"/>
        <end position="746"/>
    </location>
</feature>